<dbReference type="AlphaFoldDB" id="A0AA47NME9"/>
<organism evidence="2 3">
    <name type="scientific">Merluccius polli</name>
    <name type="common">Benguela hake</name>
    <name type="synonym">Merluccius cadenati</name>
    <dbReference type="NCBI Taxonomy" id="89951"/>
    <lineage>
        <taxon>Eukaryota</taxon>
        <taxon>Metazoa</taxon>
        <taxon>Chordata</taxon>
        <taxon>Craniata</taxon>
        <taxon>Vertebrata</taxon>
        <taxon>Euteleostomi</taxon>
        <taxon>Actinopterygii</taxon>
        <taxon>Neopterygii</taxon>
        <taxon>Teleostei</taxon>
        <taxon>Neoteleostei</taxon>
        <taxon>Acanthomorphata</taxon>
        <taxon>Zeiogadaria</taxon>
        <taxon>Gadariae</taxon>
        <taxon>Gadiformes</taxon>
        <taxon>Gadoidei</taxon>
        <taxon>Merlucciidae</taxon>
        <taxon>Merluccius</taxon>
    </lineage>
</organism>
<feature type="compositionally biased region" description="Polar residues" evidence="1">
    <location>
        <begin position="94"/>
        <end position="109"/>
    </location>
</feature>
<evidence type="ECO:0000313" key="3">
    <source>
        <dbReference type="Proteomes" id="UP001174136"/>
    </source>
</evidence>
<gene>
    <name evidence="2" type="primary">WDFY4_3</name>
    <name evidence="2" type="ORF">N1851_034419</name>
</gene>
<proteinExistence type="predicted"/>
<feature type="compositionally biased region" description="Basic residues" evidence="1">
    <location>
        <begin position="74"/>
        <end position="88"/>
    </location>
</feature>
<accession>A0AA47NME9</accession>
<comment type="caution">
    <text evidence="2">The sequence shown here is derived from an EMBL/GenBank/DDBJ whole genome shotgun (WGS) entry which is preliminary data.</text>
</comment>
<protein>
    <submittedName>
        <fullName evidence="2">WD repeat- and FYVE domain-containing protein 4</fullName>
    </submittedName>
</protein>
<evidence type="ECO:0000256" key="1">
    <source>
        <dbReference type="SAM" id="MobiDB-lite"/>
    </source>
</evidence>
<dbReference type="Proteomes" id="UP001174136">
    <property type="component" value="Unassembled WGS sequence"/>
</dbReference>
<keyword evidence="3" id="KW-1185">Reference proteome</keyword>
<evidence type="ECO:0000313" key="2">
    <source>
        <dbReference type="EMBL" id="KAK0130893.1"/>
    </source>
</evidence>
<reference evidence="2" key="1">
    <citation type="journal article" date="2023" name="Front. Mar. Sci.">
        <title>A new Merluccius polli reference genome to investigate the effects of global change in West African waters.</title>
        <authorList>
            <person name="Mateo J.L."/>
            <person name="Blanco-Fernandez C."/>
            <person name="Garcia-Vazquez E."/>
            <person name="Machado-Schiaffino G."/>
        </authorList>
    </citation>
    <scope>NUCLEOTIDE SEQUENCE</scope>
    <source>
        <strain evidence="2">C29</strain>
        <tissue evidence="2">Fin</tissue>
    </source>
</reference>
<feature type="region of interest" description="Disordered" evidence="1">
    <location>
        <begin position="67"/>
        <end position="109"/>
    </location>
</feature>
<sequence>MSCMEFHRQRGCSMFESMEANYKQLCASEWERMSSRWLQVEAGLLRERGLFGPGPGVLLNRGWVQDEAEGPNRTRPRIRRRAQRRSKRVPGTSGLHSNTRLAEENQNGAESGIETKILLEAGAEAEEEASHDCDHLTFFPTLTETPTVAGDTPETCNAAPCSHTHACADMHAILQELDSAEELNHPQTDNRLSGQGTPSLLYAFS</sequence>
<name>A0AA47NME9_MERPO</name>
<dbReference type="EMBL" id="JAOPHQ010006599">
    <property type="protein sequence ID" value="KAK0130893.1"/>
    <property type="molecule type" value="Genomic_DNA"/>
</dbReference>